<dbReference type="Proteomes" id="UP000288587">
    <property type="component" value="Unassembled WGS sequence"/>
</dbReference>
<dbReference type="RefSeq" id="WP_127683306.1">
    <property type="nucleotide sequence ID" value="NZ_SACM01000003.1"/>
</dbReference>
<keyword evidence="2" id="KW-1185">Reference proteome</keyword>
<gene>
    <name evidence="1" type="ORF">EOD73_12335</name>
</gene>
<evidence type="ECO:0000313" key="1">
    <source>
        <dbReference type="EMBL" id="RVT84904.1"/>
    </source>
</evidence>
<organism evidence="1 2">
    <name type="scientific">Inhella crocodyli</name>
    <dbReference type="NCBI Taxonomy" id="2499851"/>
    <lineage>
        <taxon>Bacteria</taxon>
        <taxon>Pseudomonadati</taxon>
        <taxon>Pseudomonadota</taxon>
        <taxon>Betaproteobacteria</taxon>
        <taxon>Burkholderiales</taxon>
        <taxon>Sphaerotilaceae</taxon>
        <taxon>Inhella</taxon>
    </lineage>
</organism>
<accession>A0A3S2WPP9</accession>
<dbReference type="OrthoDB" id="8779824at2"/>
<evidence type="ECO:0000313" key="2">
    <source>
        <dbReference type="Proteomes" id="UP000288587"/>
    </source>
</evidence>
<reference evidence="1 2" key="1">
    <citation type="submission" date="2019-01" db="EMBL/GenBank/DDBJ databases">
        <authorList>
            <person name="Chen W.-M."/>
        </authorList>
    </citation>
    <scope>NUCLEOTIDE SEQUENCE [LARGE SCALE GENOMIC DNA]</scope>
    <source>
        <strain evidence="1 2">CCP-18</strain>
    </source>
</reference>
<sequence length="122" mass="13826">MSTLSVSDIAWASYDGRKLEVVVAQVATSEGKFKGMKFTFDWVTGFRFLDEGDLLRYWRSDGYRGGHHLFSVEAGGWAEEEFKLEGVTEKRSEWLVVTANGCMNVFAHDAPEILYGEFDDRA</sequence>
<dbReference type="EMBL" id="SACM01000003">
    <property type="protein sequence ID" value="RVT84904.1"/>
    <property type="molecule type" value="Genomic_DNA"/>
</dbReference>
<dbReference type="AlphaFoldDB" id="A0A3S2WPP9"/>
<name>A0A3S2WPP9_9BURK</name>
<comment type="caution">
    <text evidence="1">The sequence shown here is derived from an EMBL/GenBank/DDBJ whole genome shotgun (WGS) entry which is preliminary data.</text>
</comment>
<proteinExistence type="predicted"/>
<protein>
    <submittedName>
        <fullName evidence="1">Uncharacterized protein</fullName>
    </submittedName>
</protein>